<dbReference type="Pfam" id="PF01738">
    <property type="entry name" value="DLH"/>
    <property type="match status" value="1"/>
</dbReference>
<name>A0A6J6RKW9_9ZZZZ</name>
<proteinExistence type="predicted"/>
<dbReference type="InterPro" id="IPR002925">
    <property type="entry name" value="Dienelactn_hydro"/>
</dbReference>
<feature type="domain" description="Dienelactone hydrolase" evidence="2">
    <location>
        <begin position="30"/>
        <end position="144"/>
    </location>
</feature>
<protein>
    <submittedName>
        <fullName evidence="3">Unannotated protein</fullName>
    </submittedName>
</protein>
<gene>
    <name evidence="3" type="ORF">UFOPK2579_02111</name>
</gene>
<sequence length="247" mass="26283">MALLDSWTSSTHTHPDGAAGTTHPTYRKGTGPGVIIVHEVPGLTPAVIGFGEEVVASGFTVVMPSLFGRPEAPMTPVRIARTMAEVCISREFTKLAMGRTAPIADWMRSLARDLHAELGGPGVGALGMCFTGGFALAMMVDDAVVAPVLCQPSVPFTVGKARSRDLGLSPADLDAVKRRTAAGCQVLGVEYPTDPLTGQRFGTLERELGEAFLRVDLPGKGHSTVTEHRQQHAVDRVLDFFHEKLDA</sequence>
<accession>A0A6J6RKW9</accession>
<dbReference type="SUPFAM" id="SSF53474">
    <property type="entry name" value="alpha/beta-Hydrolases"/>
    <property type="match status" value="1"/>
</dbReference>
<evidence type="ECO:0000313" key="3">
    <source>
        <dbReference type="EMBL" id="CAB4723028.1"/>
    </source>
</evidence>
<dbReference type="InterPro" id="IPR029058">
    <property type="entry name" value="AB_hydrolase_fold"/>
</dbReference>
<organism evidence="3">
    <name type="scientific">freshwater metagenome</name>
    <dbReference type="NCBI Taxonomy" id="449393"/>
    <lineage>
        <taxon>unclassified sequences</taxon>
        <taxon>metagenomes</taxon>
        <taxon>ecological metagenomes</taxon>
    </lineage>
</organism>
<dbReference type="AlphaFoldDB" id="A0A6J6RKW9"/>
<feature type="region of interest" description="Disordered" evidence="1">
    <location>
        <begin position="1"/>
        <end position="26"/>
    </location>
</feature>
<reference evidence="3" key="1">
    <citation type="submission" date="2020-05" db="EMBL/GenBank/DDBJ databases">
        <authorList>
            <person name="Chiriac C."/>
            <person name="Salcher M."/>
            <person name="Ghai R."/>
            <person name="Kavagutti S V."/>
        </authorList>
    </citation>
    <scope>NUCLEOTIDE SEQUENCE</scope>
</reference>
<dbReference type="GO" id="GO:0016787">
    <property type="term" value="F:hydrolase activity"/>
    <property type="evidence" value="ECO:0007669"/>
    <property type="project" value="InterPro"/>
</dbReference>
<evidence type="ECO:0000259" key="2">
    <source>
        <dbReference type="Pfam" id="PF01738"/>
    </source>
</evidence>
<evidence type="ECO:0000256" key="1">
    <source>
        <dbReference type="SAM" id="MobiDB-lite"/>
    </source>
</evidence>
<feature type="compositionally biased region" description="Polar residues" evidence="1">
    <location>
        <begin position="1"/>
        <end position="12"/>
    </location>
</feature>
<dbReference type="EMBL" id="CAEZXR010000288">
    <property type="protein sequence ID" value="CAB4723028.1"/>
    <property type="molecule type" value="Genomic_DNA"/>
</dbReference>
<dbReference type="Gene3D" id="3.40.50.1820">
    <property type="entry name" value="alpha/beta hydrolase"/>
    <property type="match status" value="1"/>
</dbReference>